<sequence>MTAGDALADRGTARATHRVDAVRATTVRALGRDREVCFRGGRPYRGAVPMTMLAPHVRVEAEQRCCLRGAADGLALRIRLSDTAVHLRHRPDGDVARLVFDQLEQFRVESLVPRGFAGVAGNVRHRVEHWLLGMDGGGLTHTEAGLLLHSVAAMTWSHLTGCPLPGPVEESIEPVRAALAAEFGPRTAHLRRLRSEQGRFAIKAAEFATGIACLLGDPGKPSGRARSAGQRALSDLLGGADAEGTGVPAAVGGGHGAAANAYRIFTTVHDRERAVVDLVRPAQQREFRRRLDELGRRARINRPKLLRELAGALLSPTEDGWTHGLDSGHVDGRRLATLIASPGETRIFRDAAVSRTADVSVTFLLDCSGSMKRHIPLTAVLVDALARALDEIGATTEVLGFSTAGWDGGRSRREWTRAGRPGNPGRLNDRLHLIFKSADASWRHARRGIAGLFKQDLFREGLGGEALRWATRRARAHGTGRSVVVFISDGSPSDSASAALNPDGFLDADLVRAVADAEAHRVEVRAWSLGVDLSHFFPRSLVLPAQDFVDQPMLDEAVASLKATGD</sequence>
<dbReference type="InterPro" id="IPR025861">
    <property type="entry name" value="CobT_VWA_dom"/>
</dbReference>
<evidence type="ECO:0000313" key="3">
    <source>
        <dbReference type="Proteomes" id="UP000715441"/>
    </source>
</evidence>
<dbReference type="Proteomes" id="UP000715441">
    <property type="component" value="Unassembled WGS sequence"/>
</dbReference>
<dbReference type="PANTHER" id="PTHR41248">
    <property type="entry name" value="NORD PROTEIN"/>
    <property type="match status" value="1"/>
</dbReference>
<dbReference type="PANTHER" id="PTHR41248:SF1">
    <property type="entry name" value="NORD PROTEIN"/>
    <property type="match status" value="1"/>
</dbReference>
<dbReference type="SUPFAM" id="SSF53300">
    <property type="entry name" value="vWA-like"/>
    <property type="match status" value="1"/>
</dbReference>
<dbReference type="Pfam" id="PF11775">
    <property type="entry name" value="CobT_C"/>
    <property type="match status" value="1"/>
</dbReference>
<accession>A0ABX1IY07</accession>
<reference evidence="2 3" key="1">
    <citation type="submission" date="2020-04" db="EMBL/GenBank/DDBJ databases">
        <title>Novel species.</title>
        <authorList>
            <person name="Teo W.F.A."/>
            <person name="Lipun K."/>
            <person name="Srisuk N."/>
            <person name="Duangmal K."/>
        </authorList>
    </citation>
    <scope>NUCLEOTIDE SEQUENCE [LARGE SCALE GENOMIC DNA]</scope>
    <source>
        <strain evidence="2 3">K13G38</strain>
    </source>
</reference>
<dbReference type="Gene3D" id="3.40.50.410">
    <property type="entry name" value="von Willebrand factor, type A domain"/>
    <property type="match status" value="1"/>
</dbReference>
<feature type="domain" description="Cobalamin biosynthesis protein CobT VWA" evidence="1">
    <location>
        <begin position="348"/>
        <end position="535"/>
    </location>
</feature>
<dbReference type="InterPro" id="IPR051928">
    <property type="entry name" value="NorD/CobT"/>
</dbReference>
<keyword evidence="3" id="KW-1185">Reference proteome</keyword>
<protein>
    <submittedName>
        <fullName evidence="2">Cobalt chelatase</fullName>
    </submittedName>
</protein>
<evidence type="ECO:0000259" key="1">
    <source>
        <dbReference type="Pfam" id="PF11775"/>
    </source>
</evidence>
<comment type="caution">
    <text evidence="2">The sequence shown here is derived from an EMBL/GenBank/DDBJ whole genome shotgun (WGS) entry which is preliminary data.</text>
</comment>
<dbReference type="RefSeq" id="WP_168512183.1">
    <property type="nucleotide sequence ID" value="NZ_JAAXLS010000002.1"/>
</dbReference>
<organism evidence="2 3">
    <name type="scientific">Amycolatopsis acididurans</name>
    <dbReference type="NCBI Taxonomy" id="2724524"/>
    <lineage>
        <taxon>Bacteria</taxon>
        <taxon>Bacillati</taxon>
        <taxon>Actinomycetota</taxon>
        <taxon>Actinomycetes</taxon>
        <taxon>Pseudonocardiales</taxon>
        <taxon>Pseudonocardiaceae</taxon>
        <taxon>Amycolatopsis</taxon>
    </lineage>
</organism>
<dbReference type="InterPro" id="IPR006538">
    <property type="entry name" value="CobT"/>
</dbReference>
<evidence type="ECO:0000313" key="2">
    <source>
        <dbReference type="EMBL" id="NKQ52386.1"/>
    </source>
</evidence>
<gene>
    <name evidence="2" type="ORF">HFP15_05790</name>
</gene>
<dbReference type="InterPro" id="IPR036465">
    <property type="entry name" value="vWFA_dom_sf"/>
</dbReference>
<dbReference type="EMBL" id="JAAXLS010000002">
    <property type="protein sequence ID" value="NKQ52386.1"/>
    <property type="molecule type" value="Genomic_DNA"/>
</dbReference>
<name>A0ABX1IY07_9PSEU</name>
<proteinExistence type="predicted"/>
<dbReference type="Pfam" id="PF06213">
    <property type="entry name" value="CobT"/>
    <property type="match status" value="1"/>
</dbReference>